<evidence type="ECO:0000313" key="3">
    <source>
        <dbReference type="Proteomes" id="UP000826271"/>
    </source>
</evidence>
<keyword evidence="3" id="KW-1185">Reference proteome</keyword>
<protein>
    <recommendedName>
        <fullName evidence="4">SWIM-type domain-containing protein</fullName>
    </recommendedName>
</protein>
<evidence type="ECO:0000313" key="2">
    <source>
        <dbReference type="EMBL" id="KAG8367531.1"/>
    </source>
</evidence>
<name>A0AAV6WHS5_9LAMI</name>
<proteinExistence type="predicted"/>
<dbReference type="PANTHER" id="PTHR35121">
    <property type="entry name" value="HOMEODOMAIN PROTEIN 8, PUTATIVE-RELATED"/>
    <property type="match status" value="1"/>
</dbReference>
<reference evidence="2" key="1">
    <citation type="submission" date="2019-10" db="EMBL/GenBank/DDBJ databases">
        <authorList>
            <person name="Zhang R."/>
            <person name="Pan Y."/>
            <person name="Wang J."/>
            <person name="Ma R."/>
            <person name="Yu S."/>
        </authorList>
    </citation>
    <scope>NUCLEOTIDE SEQUENCE</scope>
    <source>
        <strain evidence="2">LA-IB0</strain>
        <tissue evidence="2">Leaf</tissue>
    </source>
</reference>
<dbReference type="EMBL" id="WHWC01000016">
    <property type="protein sequence ID" value="KAG8367531.1"/>
    <property type="molecule type" value="Genomic_DNA"/>
</dbReference>
<comment type="caution">
    <text evidence="2">The sequence shown here is derived from an EMBL/GenBank/DDBJ whole genome shotgun (WGS) entry which is preliminary data.</text>
</comment>
<dbReference type="Proteomes" id="UP000826271">
    <property type="component" value="Unassembled WGS sequence"/>
</dbReference>
<dbReference type="AlphaFoldDB" id="A0AAV6WHS5"/>
<gene>
    <name evidence="2" type="ORF">BUALT_Bualt16G0081500</name>
</gene>
<organism evidence="2 3">
    <name type="scientific">Buddleja alternifolia</name>
    <dbReference type="NCBI Taxonomy" id="168488"/>
    <lineage>
        <taxon>Eukaryota</taxon>
        <taxon>Viridiplantae</taxon>
        <taxon>Streptophyta</taxon>
        <taxon>Embryophyta</taxon>
        <taxon>Tracheophyta</taxon>
        <taxon>Spermatophyta</taxon>
        <taxon>Magnoliopsida</taxon>
        <taxon>eudicotyledons</taxon>
        <taxon>Gunneridae</taxon>
        <taxon>Pentapetalae</taxon>
        <taxon>asterids</taxon>
        <taxon>lamiids</taxon>
        <taxon>Lamiales</taxon>
        <taxon>Scrophulariaceae</taxon>
        <taxon>Buddlejeae</taxon>
        <taxon>Buddleja</taxon>
    </lineage>
</organism>
<evidence type="ECO:0008006" key="4">
    <source>
        <dbReference type="Google" id="ProtNLM"/>
    </source>
</evidence>
<dbReference type="PANTHER" id="PTHR35121:SF4">
    <property type="entry name" value="SWIM-TYPE DOMAIN-CONTAINING PROTEIN"/>
    <property type="match status" value="1"/>
</dbReference>
<feature type="compositionally biased region" description="Low complexity" evidence="1">
    <location>
        <begin position="74"/>
        <end position="85"/>
    </location>
</feature>
<accession>A0AAV6WHS5</accession>
<feature type="compositionally biased region" description="Basic and acidic residues" evidence="1">
    <location>
        <begin position="86"/>
        <end position="98"/>
    </location>
</feature>
<evidence type="ECO:0000256" key="1">
    <source>
        <dbReference type="SAM" id="MobiDB-lite"/>
    </source>
</evidence>
<feature type="region of interest" description="Disordered" evidence="1">
    <location>
        <begin position="74"/>
        <end position="98"/>
    </location>
</feature>
<sequence>MATVAAEMMFGCVFDGSLSMCDTDIERRPYHRNCTCALHKMKGKCSHVGSQHRNISFPKRELTNNFSFSISASHSSSYVHNSSTRSTRDCISEGSGKR</sequence>